<dbReference type="PANTHER" id="PTHR13393">
    <property type="entry name" value="SAM-DEPENDENT METHYLTRANSFERASE"/>
    <property type="match status" value="1"/>
</dbReference>
<keyword evidence="5 6" id="KW-0949">S-adenosyl-L-methionine</keyword>
<proteinExistence type="inferred from homology"/>
<dbReference type="EMBL" id="JBHMEZ010000003">
    <property type="protein sequence ID" value="MFB9052182.1"/>
    <property type="molecule type" value="Genomic_DNA"/>
</dbReference>
<comment type="subcellular location">
    <subcellularLocation>
        <location evidence="6">Cytoplasm</location>
    </subcellularLocation>
</comment>
<keyword evidence="9" id="KW-1185">Reference proteome</keyword>
<keyword evidence="7" id="KW-0175">Coiled coil</keyword>
<dbReference type="Proteomes" id="UP001589605">
    <property type="component" value="Unassembled WGS sequence"/>
</dbReference>
<dbReference type="GO" id="GO:0052907">
    <property type="term" value="F:23S rRNA (adenine(1618)-N(6))-methyltransferase activity"/>
    <property type="evidence" value="ECO:0007669"/>
    <property type="project" value="UniProtKB-EC"/>
</dbReference>
<evidence type="ECO:0000256" key="2">
    <source>
        <dbReference type="ARBA" id="ARBA00022552"/>
    </source>
</evidence>
<keyword evidence="1 6" id="KW-0963">Cytoplasm</keyword>
<keyword evidence="3 6" id="KW-0489">Methyltransferase</keyword>
<dbReference type="HAMAP" id="MF_01848">
    <property type="entry name" value="23SrRNA_methyltr_F"/>
    <property type="match status" value="1"/>
</dbReference>
<dbReference type="EC" id="2.1.1.181" evidence="6"/>
<evidence type="ECO:0000313" key="8">
    <source>
        <dbReference type="EMBL" id="MFB9052182.1"/>
    </source>
</evidence>
<dbReference type="RefSeq" id="WP_382381309.1">
    <property type="nucleotide sequence ID" value="NZ_JBHMEZ010000003.1"/>
</dbReference>
<evidence type="ECO:0000256" key="1">
    <source>
        <dbReference type="ARBA" id="ARBA00022490"/>
    </source>
</evidence>
<keyword evidence="4 6" id="KW-0808">Transferase</keyword>
<comment type="catalytic activity">
    <reaction evidence="6">
        <text>adenosine(1618) in 23S rRNA + S-adenosyl-L-methionine = N(6)-methyladenosine(1618) in 23S rRNA + S-adenosyl-L-homocysteine + H(+)</text>
        <dbReference type="Rhea" id="RHEA:16497"/>
        <dbReference type="Rhea" id="RHEA-COMP:10229"/>
        <dbReference type="Rhea" id="RHEA-COMP:10231"/>
        <dbReference type="ChEBI" id="CHEBI:15378"/>
        <dbReference type="ChEBI" id="CHEBI:57856"/>
        <dbReference type="ChEBI" id="CHEBI:59789"/>
        <dbReference type="ChEBI" id="CHEBI:74411"/>
        <dbReference type="ChEBI" id="CHEBI:74449"/>
        <dbReference type="EC" id="2.1.1.181"/>
    </reaction>
</comment>
<evidence type="ECO:0000256" key="7">
    <source>
        <dbReference type="SAM" id="Coils"/>
    </source>
</evidence>
<evidence type="ECO:0000256" key="6">
    <source>
        <dbReference type="HAMAP-Rule" id="MF_01848"/>
    </source>
</evidence>
<sequence>MHSNNKHKKSYDFDALIQAYPKLSSFVFTSPLTQQKTIHFEKSDAVFHLNKAILIADYELTDWRIPKGYLCPPIPGRADYIHYINDLLHVEKLAENVKGLDIGVGANTIYPILGAQIYDWKMVGCDTSASAIESAKHNVGLTPPLLKKIDIRLQADPANIFEGVIKTDEKFTFTMCNPPFFGSEDEATRATKQKLKNLKKSGPAELNFGGQAHELWCNGGEALFIKRMIKQSVAFKDQVGWFTTLVSKQENLSKLKKQLDKLKATYKTISMEQGNKKSRILAWTFAEAPVC</sequence>
<dbReference type="NCBIfam" id="NF008725">
    <property type="entry name" value="PRK11727.1"/>
    <property type="match status" value="1"/>
</dbReference>
<dbReference type="Pfam" id="PF05971">
    <property type="entry name" value="Methyltransf_10"/>
    <property type="match status" value="1"/>
</dbReference>
<accession>A0ABV5EYC8</accession>
<dbReference type="InterPro" id="IPR029063">
    <property type="entry name" value="SAM-dependent_MTases_sf"/>
</dbReference>
<gene>
    <name evidence="6 8" type="primary">rlmF</name>
    <name evidence="8" type="ORF">ACFFVB_03750</name>
</gene>
<dbReference type="PANTHER" id="PTHR13393:SF0">
    <property type="entry name" value="RNA N6-ADENOSINE-METHYLTRANSFERASE METTL16"/>
    <property type="match status" value="1"/>
</dbReference>
<dbReference type="CDD" id="cd02440">
    <property type="entry name" value="AdoMet_MTases"/>
    <property type="match status" value="1"/>
</dbReference>
<organism evidence="8 9">
    <name type="scientific">Formosa undariae</name>
    <dbReference type="NCBI Taxonomy" id="1325436"/>
    <lineage>
        <taxon>Bacteria</taxon>
        <taxon>Pseudomonadati</taxon>
        <taxon>Bacteroidota</taxon>
        <taxon>Flavobacteriia</taxon>
        <taxon>Flavobacteriales</taxon>
        <taxon>Flavobacteriaceae</taxon>
        <taxon>Formosa</taxon>
    </lineage>
</organism>
<evidence type="ECO:0000256" key="5">
    <source>
        <dbReference type="ARBA" id="ARBA00022691"/>
    </source>
</evidence>
<feature type="coiled-coil region" evidence="7">
    <location>
        <begin position="245"/>
        <end position="272"/>
    </location>
</feature>
<dbReference type="SUPFAM" id="SSF53335">
    <property type="entry name" value="S-adenosyl-L-methionine-dependent methyltransferases"/>
    <property type="match status" value="1"/>
</dbReference>
<comment type="similarity">
    <text evidence="6">Belongs to the methyltransferase superfamily. METTL16/RlmF family.</text>
</comment>
<keyword evidence="2 6" id="KW-0698">rRNA processing</keyword>
<dbReference type="InterPro" id="IPR010286">
    <property type="entry name" value="METTL16/RlmF"/>
</dbReference>
<dbReference type="InterPro" id="IPR016909">
    <property type="entry name" value="rRNA_lsu_MeTfrase_F"/>
</dbReference>
<evidence type="ECO:0000256" key="3">
    <source>
        <dbReference type="ARBA" id="ARBA00022603"/>
    </source>
</evidence>
<evidence type="ECO:0000256" key="4">
    <source>
        <dbReference type="ARBA" id="ARBA00022679"/>
    </source>
</evidence>
<protein>
    <recommendedName>
        <fullName evidence="6">Ribosomal RNA large subunit methyltransferase F</fullName>
        <ecNumber evidence="6">2.1.1.181</ecNumber>
    </recommendedName>
    <alternativeName>
        <fullName evidence="6">23S rRNA mA1618 methyltransferase</fullName>
    </alternativeName>
    <alternativeName>
        <fullName evidence="6">rRNA adenine N-6-methyltransferase</fullName>
    </alternativeName>
</protein>
<comment type="caution">
    <text evidence="8">The sequence shown here is derived from an EMBL/GenBank/DDBJ whole genome shotgun (WGS) entry which is preliminary data.</text>
</comment>
<name>A0ABV5EYC8_9FLAO</name>
<dbReference type="PIRSF" id="PIRSF029038">
    <property type="entry name" value="Mtase_YbiN_prd"/>
    <property type="match status" value="1"/>
</dbReference>
<reference evidence="8 9" key="1">
    <citation type="submission" date="2024-09" db="EMBL/GenBank/DDBJ databases">
        <authorList>
            <person name="Sun Q."/>
            <person name="Mori K."/>
        </authorList>
    </citation>
    <scope>NUCLEOTIDE SEQUENCE [LARGE SCALE GENOMIC DNA]</scope>
    <source>
        <strain evidence="8 9">CECT 8286</strain>
    </source>
</reference>
<evidence type="ECO:0000313" key="9">
    <source>
        <dbReference type="Proteomes" id="UP001589605"/>
    </source>
</evidence>
<comment type="function">
    <text evidence="6">Specifically methylates the adenine in position 1618 of 23S rRNA.</text>
</comment>
<dbReference type="Gene3D" id="3.40.50.150">
    <property type="entry name" value="Vaccinia Virus protein VP39"/>
    <property type="match status" value="1"/>
</dbReference>